<dbReference type="STRING" id="1121457.SAMN02745161_0549"/>
<evidence type="ECO:0000313" key="2">
    <source>
        <dbReference type="Proteomes" id="UP000184694"/>
    </source>
</evidence>
<reference evidence="2" key="1">
    <citation type="submission" date="2016-11" db="EMBL/GenBank/DDBJ databases">
        <authorList>
            <person name="Varghese N."/>
            <person name="Submissions S."/>
        </authorList>
    </citation>
    <scope>NUCLEOTIDE SEQUENCE [LARGE SCALE GENOMIC DNA]</scope>
    <source>
        <strain evidence="2">DSM 17456</strain>
    </source>
</reference>
<organism evidence="1 2">
    <name type="scientific">Halodesulfovibrio marinisediminis DSM 17456</name>
    <dbReference type="NCBI Taxonomy" id="1121457"/>
    <lineage>
        <taxon>Bacteria</taxon>
        <taxon>Pseudomonadati</taxon>
        <taxon>Thermodesulfobacteriota</taxon>
        <taxon>Desulfovibrionia</taxon>
        <taxon>Desulfovibrionales</taxon>
        <taxon>Desulfovibrionaceae</taxon>
        <taxon>Halodesulfovibrio</taxon>
    </lineage>
</organism>
<dbReference type="OrthoDB" id="5465110at2"/>
<dbReference type="Proteomes" id="UP000184694">
    <property type="component" value="Unassembled WGS sequence"/>
</dbReference>
<protein>
    <recommendedName>
        <fullName evidence="3">Universal stress protein family protein</fullName>
    </recommendedName>
</protein>
<dbReference type="AlphaFoldDB" id="A0A1N6DX43"/>
<sequence>MNILDMLGTISTAATFAQAGDVDTALHIMSQGKSEKKIVVAYESAEKEREAIRAAIPLAERLNSSLLFARIVHLPAGSALKKNLIEGSQSSFKQAFHEEVEKINIPAETMNVKHIVTSDEFYSAVNGICRELKELQFAILQPNSIKSSQLHIGVPFYFLSQA</sequence>
<name>A0A1N6DX43_9BACT</name>
<gene>
    <name evidence="1" type="ORF">SAMN02745161_0549</name>
</gene>
<accession>A0A1N6DX43</accession>
<keyword evidence="2" id="KW-1185">Reference proteome</keyword>
<dbReference type="Gene3D" id="3.40.50.12370">
    <property type="match status" value="1"/>
</dbReference>
<proteinExistence type="predicted"/>
<evidence type="ECO:0000313" key="1">
    <source>
        <dbReference type="EMBL" id="SIN75366.1"/>
    </source>
</evidence>
<evidence type="ECO:0008006" key="3">
    <source>
        <dbReference type="Google" id="ProtNLM"/>
    </source>
</evidence>
<dbReference type="EMBL" id="FSRG01000003">
    <property type="protein sequence ID" value="SIN75366.1"/>
    <property type="molecule type" value="Genomic_DNA"/>
</dbReference>
<dbReference type="RefSeq" id="WP_074215413.1">
    <property type="nucleotide sequence ID" value="NZ_FSRG01000003.1"/>
</dbReference>